<dbReference type="InterPro" id="IPR014907">
    <property type="entry name" value="BT4734-like_N"/>
</dbReference>
<gene>
    <name evidence="4" type="ORF">DW250_04290</name>
</gene>
<organism evidence="4 5">
    <name type="scientific">Segatella copri</name>
    <dbReference type="NCBI Taxonomy" id="165179"/>
    <lineage>
        <taxon>Bacteria</taxon>
        <taxon>Pseudomonadati</taxon>
        <taxon>Bacteroidota</taxon>
        <taxon>Bacteroidia</taxon>
        <taxon>Bacteroidales</taxon>
        <taxon>Prevotellaceae</taxon>
        <taxon>Segatella</taxon>
    </lineage>
</organism>
<feature type="region of interest" description="Disordered" evidence="1">
    <location>
        <begin position="1"/>
        <end position="20"/>
    </location>
</feature>
<dbReference type="InterPro" id="IPR007936">
    <property type="entry name" value="VapE-like_dom"/>
</dbReference>
<comment type="caution">
    <text evidence="4">The sequence shown here is derived from an EMBL/GenBank/DDBJ whole genome shotgun (WGS) entry which is preliminary data.</text>
</comment>
<evidence type="ECO:0000313" key="5">
    <source>
        <dbReference type="Proteomes" id="UP000286501"/>
    </source>
</evidence>
<dbReference type="AlphaFoldDB" id="A0A3R6ENX8"/>
<feature type="compositionally biased region" description="Basic and acidic residues" evidence="1">
    <location>
        <begin position="220"/>
        <end position="239"/>
    </location>
</feature>
<reference evidence="4 5" key="1">
    <citation type="submission" date="2018-08" db="EMBL/GenBank/DDBJ databases">
        <title>A genome reference for cultivated species of the human gut microbiota.</title>
        <authorList>
            <person name="Zou Y."/>
            <person name="Xue W."/>
            <person name="Luo G."/>
        </authorList>
    </citation>
    <scope>NUCLEOTIDE SEQUENCE [LARGE SCALE GENOMIC DNA]</scope>
    <source>
        <strain evidence="4 5">AM22-1</strain>
    </source>
</reference>
<evidence type="ECO:0000259" key="3">
    <source>
        <dbReference type="Pfam" id="PF08800"/>
    </source>
</evidence>
<dbReference type="Proteomes" id="UP000286501">
    <property type="component" value="Unassembled WGS sequence"/>
</dbReference>
<name>A0A3R6ENX8_9BACT</name>
<dbReference type="PANTHER" id="PTHR34985:SF1">
    <property type="entry name" value="SLR0554 PROTEIN"/>
    <property type="match status" value="1"/>
</dbReference>
<dbReference type="PANTHER" id="PTHR34985">
    <property type="entry name" value="SLR0554 PROTEIN"/>
    <property type="match status" value="1"/>
</dbReference>
<feature type="region of interest" description="Disordered" evidence="1">
    <location>
        <begin position="220"/>
        <end position="258"/>
    </location>
</feature>
<feature type="domain" description="Virulence-associated protein E-like" evidence="2">
    <location>
        <begin position="469"/>
        <end position="666"/>
    </location>
</feature>
<dbReference type="Pfam" id="PF08800">
    <property type="entry name" value="BT4734-like_N"/>
    <property type="match status" value="1"/>
</dbReference>
<feature type="domain" description="BT4734-like N-terminal" evidence="3">
    <location>
        <begin position="75"/>
        <end position="202"/>
    </location>
</feature>
<sequence>MKKIKPTNETGNNPETEQEKEALPSFFTNLFSSASNPLPNRAVLEYNIMHSAPVKANTEGYRAMMKVDKRTAEDIKHRLPCITPSVQLKGNAKKLTDFRKETFWLMLDYDDVPPEDIAELKKKALKQRFTMVFYITVSGKGFRILLRYMRPEGCNLTATELHLLAIRKAMSMYDKLLGISSDKQCQDMVRSCGLAYDPEAYFNWNAEVFAITREEVEEFEKATKQQEEQNRKRQTEAEKTRKKSPRKQEDEAPPKTLTTEEILQYVDKLAESWEERFEEHHHNSYVVRYATFCLCFGAEKEEAVKHMADKFGGEYADTERVAREIYKHTERLGTWKIRQQGDDEQKRYTSMRALLGWLGARYEMHHNTLSNQYEVRAINTGEKLYLDWTEVDTRVSNSLFVKMELDNICTTQKKLDTVIRSNFSPEFNPMEEYLKSLPKWDRKTDYIAELAHRVTVMQTGGYRHTEEDFAYAFRKWLVNMVVCWVRPDVTNQSIMVFVGKGGIFKTTFFDHLLPPHLRKYFANDSTGDYKNKDFLQMCASKAIVCLDEFSCLRGKNLDSFKSNITKRNISMRIPYAEWDCILQNNAGFCATSNEIHIIDDDENRRFLIWRIEKIKSPIDFPFNYEGIYSQAVSLAQEVIEKRRRGEPCDWVYWFTKEENEEIQRHNLYFRVNNYIAERINKFYRVPDADTPSEFCKFVTASDVMERICTNPAFRQSMSNKDISMFMEAQGFKKIHRKTGNGWKVIEMRPDEIENNQKMDGSENIPPGDLPF</sequence>
<feature type="region of interest" description="Disordered" evidence="1">
    <location>
        <begin position="752"/>
        <end position="771"/>
    </location>
</feature>
<protein>
    <submittedName>
        <fullName evidence="4">Uncharacterized protein</fullName>
    </submittedName>
</protein>
<evidence type="ECO:0000259" key="2">
    <source>
        <dbReference type="Pfam" id="PF05272"/>
    </source>
</evidence>
<evidence type="ECO:0000256" key="1">
    <source>
        <dbReference type="SAM" id="MobiDB-lite"/>
    </source>
</evidence>
<dbReference type="RefSeq" id="WP_118200424.1">
    <property type="nucleotide sequence ID" value="NZ_QRIN01000013.1"/>
</dbReference>
<evidence type="ECO:0000313" key="4">
    <source>
        <dbReference type="EMBL" id="RHG67412.1"/>
    </source>
</evidence>
<dbReference type="Pfam" id="PF05272">
    <property type="entry name" value="VapE-like_dom"/>
    <property type="match status" value="1"/>
</dbReference>
<proteinExistence type="predicted"/>
<dbReference type="EMBL" id="QRIN01000013">
    <property type="protein sequence ID" value="RHG67412.1"/>
    <property type="molecule type" value="Genomic_DNA"/>
</dbReference>
<accession>A0A3R6ENX8</accession>